<dbReference type="SMART" id="SM00382">
    <property type="entry name" value="AAA"/>
    <property type="match status" value="1"/>
</dbReference>
<dbReference type="PROSITE" id="PS00211">
    <property type="entry name" value="ABC_TRANSPORTER_1"/>
    <property type="match status" value="1"/>
</dbReference>
<name>A0A511J6V3_9CELL</name>
<evidence type="ECO:0000313" key="5">
    <source>
        <dbReference type="Proteomes" id="UP000321720"/>
    </source>
</evidence>
<evidence type="ECO:0000259" key="3">
    <source>
        <dbReference type="PROSITE" id="PS50893"/>
    </source>
</evidence>
<dbReference type="GO" id="GO:0016887">
    <property type="term" value="F:ATP hydrolysis activity"/>
    <property type="evidence" value="ECO:0007669"/>
    <property type="project" value="InterPro"/>
</dbReference>
<dbReference type="Pfam" id="PF00005">
    <property type="entry name" value="ABC_tran"/>
    <property type="match status" value="1"/>
</dbReference>
<comment type="caution">
    <text evidence="4">The sequence shown here is derived from an EMBL/GenBank/DDBJ whole genome shotgun (WGS) entry which is preliminary data.</text>
</comment>
<dbReference type="EMBL" id="BJWG01000001">
    <property type="protein sequence ID" value="GEL93730.1"/>
    <property type="molecule type" value="Genomic_DNA"/>
</dbReference>
<sequence>MTAWGVRDLTVRRGTRTALDGVTLDVVPGEVVAVVGGDGAGKTTLLRTLVGAITPVSGRVAAPALREIGFMPTTSGTWRELSVQENVAFVGGAYGLRGALLAERSERLLAATGLAGVRRRAAGDLSGGMRQKLGFVLAMLHEPALLVLDEPSTGVDPVSRVDLWRLVSSAAVAGTAVVMATTYLDEAERASGVLVLDRGRVLASGPPDEVVAGAPGVVRSVPAATVPAHAWRRGAQVREWFADPSGAPGEAVTPDLEDAVIAAALAKEALSAR</sequence>
<gene>
    <name evidence="4" type="primary">ybhF-N</name>
    <name evidence="4" type="ORF">CCO02nite_03880</name>
</gene>
<dbReference type="PANTHER" id="PTHR43038:SF3">
    <property type="entry name" value="ABC TRANSPORTER G FAMILY MEMBER 20 ISOFORM X1"/>
    <property type="match status" value="1"/>
</dbReference>
<organism evidence="4 5">
    <name type="scientific">Cellulomonas composti</name>
    <dbReference type="NCBI Taxonomy" id="266130"/>
    <lineage>
        <taxon>Bacteria</taxon>
        <taxon>Bacillati</taxon>
        <taxon>Actinomycetota</taxon>
        <taxon>Actinomycetes</taxon>
        <taxon>Micrococcales</taxon>
        <taxon>Cellulomonadaceae</taxon>
        <taxon>Cellulomonas</taxon>
    </lineage>
</organism>
<dbReference type="SUPFAM" id="SSF52540">
    <property type="entry name" value="P-loop containing nucleoside triphosphate hydrolases"/>
    <property type="match status" value="1"/>
</dbReference>
<dbReference type="InterPro" id="IPR003593">
    <property type="entry name" value="AAA+_ATPase"/>
</dbReference>
<dbReference type="RefSeq" id="WP_246117270.1">
    <property type="nucleotide sequence ID" value="NZ_BJWG01000001.1"/>
</dbReference>
<dbReference type="GO" id="GO:0005524">
    <property type="term" value="F:ATP binding"/>
    <property type="evidence" value="ECO:0007669"/>
    <property type="project" value="UniProtKB-KW"/>
</dbReference>
<keyword evidence="1" id="KW-0547">Nucleotide-binding</keyword>
<keyword evidence="5" id="KW-1185">Reference proteome</keyword>
<dbReference type="PANTHER" id="PTHR43038">
    <property type="entry name" value="ATP-BINDING CASSETTE, SUB-FAMILY H, MEMBER 1"/>
    <property type="match status" value="1"/>
</dbReference>
<evidence type="ECO:0000256" key="1">
    <source>
        <dbReference type="ARBA" id="ARBA00022741"/>
    </source>
</evidence>
<dbReference type="InterPro" id="IPR027417">
    <property type="entry name" value="P-loop_NTPase"/>
</dbReference>
<dbReference type="Proteomes" id="UP000321720">
    <property type="component" value="Unassembled WGS sequence"/>
</dbReference>
<dbReference type="AlphaFoldDB" id="A0A511J6V3"/>
<proteinExistence type="predicted"/>
<keyword evidence="2 4" id="KW-0067">ATP-binding</keyword>
<dbReference type="PROSITE" id="PS50893">
    <property type="entry name" value="ABC_TRANSPORTER_2"/>
    <property type="match status" value="1"/>
</dbReference>
<feature type="domain" description="ABC transporter" evidence="3">
    <location>
        <begin position="4"/>
        <end position="223"/>
    </location>
</feature>
<dbReference type="Gene3D" id="3.40.50.300">
    <property type="entry name" value="P-loop containing nucleotide triphosphate hydrolases"/>
    <property type="match status" value="1"/>
</dbReference>
<dbReference type="InterPro" id="IPR017871">
    <property type="entry name" value="ABC_transporter-like_CS"/>
</dbReference>
<protein>
    <submittedName>
        <fullName evidence="4">ABC transporter ATP-binding protein</fullName>
    </submittedName>
</protein>
<evidence type="ECO:0000256" key="2">
    <source>
        <dbReference type="ARBA" id="ARBA00022840"/>
    </source>
</evidence>
<evidence type="ECO:0000313" key="4">
    <source>
        <dbReference type="EMBL" id="GEL93730.1"/>
    </source>
</evidence>
<dbReference type="InterPro" id="IPR003439">
    <property type="entry name" value="ABC_transporter-like_ATP-bd"/>
</dbReference>
<accession>A0A511J6V3</accession>
<reference evidence="4 5" key="1">
    <citation type="submission" date="2019-07" db="EMBL/GenBank/DDBJ databases">
        <title>Whole genome shotgun sequence of Cellulomonas composti NBRC 100758.</title>
        <authorList>
            <person name="Hosoyama A."/>
            <person name="Uohara A."/>
            <person name="Ohji S."/>
            <person name="Ichikawa N."/>
        </authorList>
    </citation>
    <scope>NUCLEOTIDE SEQUENCE [LARGE SCALE GENOMIC DNA]</scope>
    <source>
        <strain evidence="4 5">NBRC 100758</strain>
    </source>
</reference>